<feature type="signal peptide" evidence="1">
    <location>
        <begin position="1"/>
        <end position="21"/>
    </location>
</feature>
<keyword evidence="3" id="KW-1185">Reference proteome</keyword>
<dbReference type="Proteomes" id="UP000612282">
    <property type="component" value="Unassembled WGS sequence"/>
</dbReference>
<dbReference type="RefSeq" id="WP_203805787.1">
    <property type="nucleotide sequence ID" value="NZ_BAAAQE010000112.1"/>
</dbReference>
<dbReference type="Pfam" id="PF03995">
    <property type="entry name" value="Inhibitor_I36"/>
    <property type="match status" value="1"/>
</dbReference>
<dbReference type="PROSITE" id="PS51257">
    <property type="entry name" value="PROKAR_LIPOPROTEIN"/>
    <property type="match status" value="1"/>
</dbReference>
<evidence type="ECO:0000313" key="2">
    <source>
        <dbReference type="EMBL" id="GID59584.1"/>
    </source>
</evidence>
<protein>
    <recommendedName>
        <fullName evidence="4">Peptidase inhibitor family I36</fullName>
    </recommendedName>
</protein>
<name>A0ABQ3XM57_9ACTN</name>
<keyword evidence="1" id="KW-0732">Signal</keyword>
<accession>A0ABQ3XM57</accession>
<evidence type="ECO:0000313" key="3">
    <source>
        <dbReference type="Proteomes" id="UP000612282"/>
    </source>
</evidence>
<dbReference type="EMBL" id="BOMG01000097">
    <property type="protein sequence ID" value="GID59584.1"/>
    <property type="molecule type" value="Genomic_DNA"/>
</dbReference>
<gene>
    <name evidence="2" type="ORF">Aco03nite_079880</name>
</gene>
<evidence type="ECO:0008006" key="4">
    <source>
        <dbReference type="Google" id="ProtNLM"/>
    </source>
</evidence>
<evidence type="ECO:0000256" key="1">
    <source>
        <dbReference type="SAM" id="SignalP"/>
    </source>
</evidence>
<organism evidence="2 3">
    <name type="scientific">Actinoplanes couchii</name>
    <dbReference type="NCBI Taxonomy" id="403638"/>
    <lineage>
        <taxon>Bacteria</taxon>
        <taxon>Bacillati</taxon>
        <taxon>Actinomycetota</taxon>
        <taxon>Actinomycetes</taxon>
        <taxon>Micromonosporales</taxon>
        <taxon>Micromonosporaceae</taxon>
        <taxon>Actinoplanes</taxon>
    </lineage>
</organism>
<sequence length="118" mass="12530">MTRIKAAAALAAAALLPTALAATPAQAALAACDCPSGYSCYWTGLNGTGQRWVAPTCGTHYLNEPFKDNIYSAKNGGSDLAIMYQLSNGWWELKGYLYPGEQGNFHAYTGMDVVAIDC</sequence>
<proteinExistence type="predicted"/>
<comment type="caution">
    <text evidence="2">The sequence shown here is derived from an EMBL/GenBank/DDBJ whole genome shotgun (WGS) entry which is preliminary data.</text>
</comment>
<reference evidence="2 3" key="1">
    <citation type="submission" date="2021-01" db="EMBL/GenBank/DDBJ databases">
        <title>Whole genome shotgun sequence of Actinoplanes couchii NBRC 106145.</title>
        <authorList>
            <person name="Komaki H."/>
            <person name="Tamura T."/>
        </authorList>
    </citation>
    <scope>NUCLEOTIDE SEQUENCE [LARGE SCALE GENOMIC DNA]</scope>
    <source>
        <strain evidence="2 3">NBRC 106145</strain>
    </source>
</reference>
<feature type="chain" id="PRO_5046968090" description="Peptidase inhibitor family I36" evidence="1">
    <location>
        <begin position="22"/>
        <end position="118"/>
    </location>
</feature>